<dbReference type="AlphaFoldDB" id="A0A813D4R5"/>
<proteinExistence type="predicted"/>
<evidence type="ECO:0000256" key="2">
    <source>
        <dbReference type="SAM" id="Phobius"/>
    </source>
</evidence>
<dbReference type="SUPFAM" id="SSF90257">
    <property type="entry name" value="Myosin rod fragments"/>
    <property type="match status" value="1"/>
</dbReference>
<sequence>MRARGGSEPGAEHSDITEDDEERLLAQALPTSQPTDAEAHHGIAGKLATQGQATRISWSFMTLGITLSLLYIVIWTLPAPSMYSKVALLRQSWHLSEVLRESPTLRKQLEGAEAELVALRAKVKEAKSKSDALQAQVGTSDNTKSQLQSQLETVKAEVATLQGQRKSFQQKLEEEKTRQQDLSAKMKKLKEAELPVLNSIPDDDGPST</sequence>
<keyword evidence="4" id="KW-1185">Reference proteome</keyword>
<keyword evidence="2" id="KW-0812">Transmembrane</keyword>
<protein>
    <submittedName>
        <fullName evidence="3">Uncharacterized protein</fullName>
    </submittedName>
</protein>
<feature type="region of interest" description="Disordered" evidence="1">
    <location>
        <begin position="1"/>
        <end position="21"/>
    </location>
</feature>
<comment type="caution">
    <text evidence="3">The sequence shown here is derived from an EMBL/GenBank/DDBJ whole genome shotgun (WGS) entry which is preliminary data.</text>
</comment>
<feature type="region of interest" description="Disordered" evidence="1">
    <location>
        <begin position="166"/>
        <end position="208"/>
    </location>
</feature>
<dbReference type="OrthoDB" id="421148at2759"/>
<evidence type="ECO:0000313" key="3">
    <source>
        <dbReference type="EMBL" id="CAE8581700.1"/>
    </source>
</evidence>
<dbReference type="Proteomes" id="UP000654075">
    <property type="component" value="Unassembled WGS sequence"/>
</dbReference>
<organism evidence="3 4">
    <name type="scientific">Polarella glacialis</name>
    <name type="common">Dinoflagellate</name>
    <dbReference type="NCBI Taxonomy" id="89957"/>
    <lineage>
        <taxon>Eukaryota</taxon>
        <taxon>Sar</taxon>
        <taxon>Alveolata</taxon>
        <taxon>Dinophyceae</taxon>
        <taxon>Suessiales</taxon>
        <taxon>Suessiaceae</taxon>
        <taxon>Polarella</taxon>
    </lineage>
</organism>
<evidence type="ECO:0000313" key="4">
    <source>
        <dbReference type="Proteomes" id="UP000654075"/>
    </source>
</evidence>
<reference evidence="3" key="1">
    <citation type="submission" date="2021-02" db="EMBL/GenBank/DDBJ databases">
        <authorList>
            <person name="Dougan E. K."/>
            <person name="Rhodes N."/>
            <person name="Thang M."/>
            <person name="Chan C."/>
        </authorList>
    </citation>
    <scope>NUCLEOTIDE SEQUENCE</scope>
</reference>
<gene>
    <name evidence="3" type="ORF">PGLA1383_LOCUS714</name>
</gene>
<name>A0A813D4R5_POLGL</name>
<dbReference type="Gene3D" id="1.10.287.1490">
    <property type="match status" value="1"/>
</dbReference>
<keyword evidence="2" id="KW-0472">Membrane</keyword>
<accession>A0A813D4R5</accession>
<evidence type="ECO:0000256" key="1">
    <source>
        <dbReference type="SAM" id="MobiDB-lite"/>
    </source>
</evidence>
<keyword evidence="2" id="KW-1133">Transmembrane helix</keyword>
<feature type="transmembrane region" description="Helical" evidence="2">
    <location>
        <begin position="56"/>
        <end position="77"/>
    </location>
</feature>
<dbReference type="EMBL" id="CAJNNV010000168">
    <property type="protein sequence ID" value="CAE8581700.1"/>
    <property type="molecule type" value="Genomic_DNA"/>
</dbReference>